<dbReference type="HOGENOM" id="CLU_112936_1_0_10"/>
<dbReference type="EMBL" id="CP001101">
    <property type="protein sequence ID" value="ACE04446.1"/>
    <property type="molecule type" value="Genomic_DNA"/>
</dbReference>
<dbReference type="eggNOG" id="COG4276">
    <property type="taxonomic scope" value="Bacteria"/>
</dbReference>
<dbReference type="KEGG" id="cpb:Cphamn1_1520"/>
<evidence type="ECO:0008006" key="2">
    <source>
        <dbReference type="Google" id="ProtNLM"/>
    </source>
</evidence>
<dbReference type="AlphaFoldDB" id="B3EJS7"/>
<dbReference type="InterPro" id="IPR023393">
    <property type="entry name" value="START-like_dom_sf"/>
</dbReference>
<gene>
    <name evidence="1" type="ordered locus">Cphamn1_1520</name>
</gene>
<dbReference type="CDD" id="cd07820">
    <property type="entry name" value="SRPBCC_3"/>
    <property type="match status" value="1"/>
</dbReference>
<dbReference type="SUPFAM" id="SSF55961">
    <property type="entry name" value="Bet v1-like"/>
    <property type="match status" value="1"/>
</dbReference>
<reference evidence="1" key="1">
    <citation type="submission" date="2008-06" db="EMBL/GenBank/DDBJ databases">
        <title>Complete sequence of Chlorobium phaeobacteroides BS1.</title>
        <authorList>
            <consortium name="US DOE Joint Genome Institute"/>
            <person name="Lucas S."/>
            <person name="Copeland A."/>
            <person name="Lapidus A."/>
            <person name="Glavina del Rio T."/>
            <person name="Dalin E."/>
            <person name="Tice H."/>
            <person name="Bruce D."/>
            <person name="Goodwin L."/>
            <person name="Pitluck S."/>
            <person name="Schmutz J."/>
            <person name="Larimer F."/>
            <person name="Land M."/>
            <person name="Hauser L."/>
            <person name="Kyrpides N."/>
            <person name="Ovchinnikova G."/>
            <person name="Li T."/>
            <person name="Liu Z."/>
            <person name="Zhao F."/>
            <person name="Overmann J."/>
            <person name="Bryant D.A."/>
            <person name="Richardson P."/>
        </authorList>
    </citation>
    <scope>NUCLEOTIDE SEQUENCE [LARGE SCALE GENOMIC DNA]</scope>
    <source>
        <strain evidence="1">BS1</strain>
    </source>
</reference>
<protein>
    <recommendedName>
        <fullName evidence="2">Cyclase/dehydrase</fullName>
    </recommendedName>
</protein>
<evidence type="ECO:0000313" key="1">
    <source>
        <dbReference type="EMBL" id="ACE04446.1"/>
    </source>
</evidence>
<name>B3EJS7_CHLPB</name>
<accession>B3EJS7</accession>
<organism evidence="1">
    <name type="scientific">Chlorobium phaeobacteroides (strain BS1)</name>
    <dbReference type="NCBI Taxonomy" id="331678"/>
    <lineage>
        <taxon>Bacteria</taxon>
        <taxon>Pseudomonadati</taxon>
        <taxon>Chlorobiota</taxon>
        <taxon>Chlorobiia</taxon>
        <taxon>Chlorobiales</taxon>
        <taxon>Chlorobiaceae</taxon>
        <taxon>Chlorobium/Pelodictyon group</taxon>
        <taxon>Chlorobium</taxon>
    </lineage>
</organism>
<sequence>MHMRILNKEDVGSLYPGMTISYKLYPFFDFPVRWSTEIQTVDRPHEFSDEQKSGPYEFWRHRHLFSELPDGVEMTDIIEYTIPFGFFGEMLDKLLIHSRLDYVFSYRRKKIEEIFGFVQRVAS</sequence>
<dbReference type="Gene3D" id="3.30.530.20">
    <property type="match status" value="1"/>
</dbReference>
<proteinExistence type="predicted"/>